<keyword evidence="2" id="KW-0732">Signal</keyword>
<name>A0A6J4E1K2_9PSED</name>
<evidence type="ECO:0000313" key="4">
    <source>
        <dbReference type="EMBL" id="BCG22854.1"/>
    </source>
</evidence>
<reference evidence="4 6" key="1">
    <citation type="submission" date="2020-05" db="EMBL/GenBank/DDBJ databases">
        <title>Characterization of novel class B3 metallo-beta-lactamase from novel Pseudomonas species.</title>
        <authorList>
            <person name="Yamada K."/>
            <person name="Aoki K."/>
            <person name="Ishii Y."/>
        </authorList>
    </citation>
    <scope>NUCLEOTIDE SEQUENCE [LARGE SCALE GENOMIC DNA]</scope>
    <source>
        <strain evidence="4 6">TUM18999</strain>
        <strain evidence="5 7">TUM20286</strain>
    </source>
</reference>
<dbReference type="Gene3D" id="3.40.190.10">
    <property type="entry name" value="Periplasmic binding protein-like II"/>
    <property type="match status" value="2"/>
</dbReference>
<proteinExistence type="inferred from homology"/>
<dbReference type="Pfam" id="PF00497">
    <property type="entry name" value="SBP_bac_3"/>
    <property type="match status" value="1"/>
</dbReference>
<dbReference type="EMBL" id="BQKM01000006">
    <property type="protein sequence ID" value="GJN53459.1"/>
    <property type="molecule type" value="Genomic_DNA"/>
</dbReference>
<sequence>MHRQSLASPAASPGSGRAGALLSGLLWLLLGITCASAEERPPLRVMTDYWPPFRMEGEGGALHGLDIDLLNEIARRTGLRFDVQRAPWARGLAALQSGSADLMTGLARTPERERYIDYLPTPYYACAPRLYGTPELARRITRYEQLRGPTIGYVLESAYFQPFDSDAGLHKSGVSNEQQLLEMLLRGRLQLVIGTDCQVDYELRDPRLAGRIVRTGYQPDTRTELYIGFTRQHALAEEKDRIASALQQMLDEGWVKEAARRYQPESQ</sequence>
<evidence type="ECO:0000313" key="6">
    <source>
        <dbReference type="Proteomes" id="UP000509383"/>
    </source>
</evidence>
<accession>A0A6J4E1K2</accession>
<organism evidence="4 6">
    <name type="scientific">Pseudomonas tohonis</name>
    <dbReference type="NCBI Taxonomy" id="2725477"/>
    <lineage>
        <taxon>Bacteria</taxon>
        <taxon>Pseudomonadati</taxon>
        <taxon>Pseudomonadota</taxon>
        <taxon>Gammaproteobacteria</taxon>
        <taxon>Pseudomonadales</taxon>
        <taxon>Pseudomonadaceae</taxon>
        <taxon>Pseudomonas</taxon>
    </lineage>
</organism>
<dbReference type="EMBL" id="AP023189">
    <property type="protein sequence ID" value="BCG22854.1"/>
    <property type="molecule type" value="Genomic_DNA"/>
</dbReference>
<evidence type="ECO:0000313" key="5">
    <source>
        <dbReference type="EMBL" id="GJN53459.1"/>
    </source>
</evidence>
<evidence type="ECO:0000256" key="1">
    <source>
        <dbReference type="ARBA" id="ARBA00010333"/>
    </source>
</evidence>
<dbReference type="SUPFAM" id="SSF53850">
    <property type="entry name" value="Periplasmic binding protein-like II"/>
    <property type="match status" value="1"/>
</dbReference>
<keyword evidence="7" id="KW-1185">Reference proteome</keyword>
<dbReference type="KEGG" id="ptw:TUM18999_10450"/>
<evidence type="ECO:0000256" key="2">
    <source>
        <dbReference type="ARBA" id="ARBA00022729"/>
    </source>
</evidence>
<evidence type="ECO:0000313" key="7">
    <source>
        <dbReference type="Proteomes" id="UP001054892"/>
    </source>
</evidence>
<dbReference type="SMART" id="SM00062">
    <property type="entry name" value="PBPb"/>
    <property type="match status" value="1"/>
</dbReference>
<dbReference type="InterPro" id="IPR001638">
    <property type="entry name" value="Solute-binding_3/MltF_N"/>
</dbReference>
<dbReference type="RefSeq" id="WP_173180329.1">
    <property type="nucleotide sequence ID" value="NZ_AP023189.1"/>
</dbReference>
<dbReference type="Proteomes" id="UP001054892">
    <property type="component" value="Unassembled WGS sequence"/>
</dbReference>
<feature type="domain" description="Solute-binding protein family 3/N-terminal" evidence="3">
    <location>
        <begin position="42"/>
        <end position="266"/>
    </location>
</feature>
<dbReference type="AlphaFoldDB" id="A0A6J4E1K2"/>
<dbReference type="PANTHER" id="PTHR35936">
    <property type="entry name" value="MEMBRANE-BOUND LYTIC MUREIN TRANSGLYCOSYLASE F"/>
    <property type="match status" value="1"/>
</dbReference>
<protein>
    <submittedName>
        <fullName evidence="4">ABC transporter substrate-binding protein</fullName>
    </submittedName>
</protein>
<evidence type="ECO:0000259" key="3">
    <source>
        <dbReference type="SMART" id="SM00062"/>
    </source>
</evidence>
<comment type="similarity">
    <text evidence="1">Belongs to the bacterial solute-binding protein 3 family.</text>
</comment>
<gene>
    <name evidence="4" type="ORF">TUM18999_10450</name>
    <name evidence="5" type="ORF">TUM20286_32110</name>
</gene>
<dbReference type="PANTHER" id="PTHR35936:SF35">
    <property type="entry name" value="L-CYSTINE-BINDING PROTEIN TCYJ"/>
    <property type="match status" value="1"/>
</dbReference>
<dbReference type="Proteomes" id="UP000509383">
    <property type="component" value="Chromosome"/>
</dbReference>